<organism evidence="2 3">
    <name type="scientific">Bradyrhizobium jicamae</name>
    <dbReference type="NCBI Taxonomy" id="280332"/>
    <lineage>
        <taxon>Bacteria</taxon>
        <taxon>Pseudomonadati</taxon>
        <taxon>Pseudomonadota</taxon>
        <taxon>Alphaproteobacteria</taxon>
        <taxon>Hyphomicrobiales</taxon>
        <taxon>Nitrobacteraceae</taxon>
        <taxon>Bradyrhizobium</taxon>
    </lineage>
</organism>
<dbReference type="OrthoDB" id="8479338at2"/>
<dbReference type="RefSeq" id="WP_057839011.1">
    <property type="nucleotide sequence ID" value="NZ_LLXZ01000182.1"/>
</dbReference>
<dbReference type="EMBL" id="LLXZ01000182">
    <property type="protein sequence ID" value="KRQ98713.1"/>
    <property type="molecule type" value="Genomic_DNA"/>
</dbReference>
<keyword evidence="1" id="KW-0732">Signal</keyword>
<proteinExistence type="predicted"/>
<protein>
    <recommendedName>
        <fullName evidence="4">Cellulose biosynthesis protein BcsS</fullName>
    </recommendedName>
</protein>
<accession>A0A0R3KT73</accession>
<reference evidence="2 3" key="1">
    <citation type="submission" date="2014-03" db="EMBL/GenBank/DDBJ databases">
        <title>Bradyrhizobium valentinum sp. nov., isolated from effective nodules of Lupinus mariae-josephae, a lupine endemic of basic-lime soils in Eastern Spain.</title>
        <authorList>
            <person name="Duran D."/>
            <person name="Rey L."/>
            <person name="Navarro A."/>
            <person name="Busquets A."/>
            <person name="Imperial J."/>
            <person name="Ruiz-Argueso T."/>
        </authorList>
    </citation>
    <scope>NUCLEOTIDE SEQUENCE [LARGE SCALE GENOMIC DNA]</scope>
    <source>
        <strain evidence="2 3">PAC68</strain>
    </source>
</reference>
<sequence length="233" mass="25025">MKLLKSLASIFMFGLAGVAAAEEAPRFSLQSTSDFASYGAFYTDLTALYSPFGSLWEPGWRIEGIASARRYSVIDTGQKRIGLDATLDVLAGYQFTPNGWSWLVAAGVTAVNSHLYAAPGLAPSNTQLYGLKVLTSLYGKPTDQTMVYVQGHYNTASEFYYAQGKTGIAIAPNIFVGPEAAYSGSWTYNQVRLGGHITGFTVAGMNTGVSLGFVQDSNYGKGVYGGLNFQFNF</sequence>
<name>A0A0R3KT73_9BRAD</name>
<feature type="chain" id="PRO_5006442374" description="Cellulose biosynthesis protein BcsS" evidence="1">
    <location>
        <begin position="22"/>
        <end position="233"/>
    </location>
</feature>
<evidence type="ECO:0008006" key="4">
    <source>
        <dbReference type="Google" id="ProtNLM"/>
    </source>
</evidence>
<dbReference type="InterPro" id="IPR031485">
    <property type="entry name" value="CBP_BcsS"/>
</dbReference>
<comment type="caution">
    <text evidence="2">The sequence shown here is derived from an EMBL/GenBank/DDBJ whole genome shotgun (WGS) entry which is preliminary data.</text>
</comment>
<keyword evidence="3" id="KW-1185">Reference proteome</keyword>
<dbReference type="AlphaFoldDB" id="A0A0R3KT73"/>
<evidence type="ECO:0000313" key="3">
    <source>
        <dbReference type="Proteomes" id="UP000050863"/>
    </source>
</evidence>
<gene>
    <name evidence="2" type="ORF">CQ12_37995</name>
</gene>
<dbReference type="Pfam" id="PF17036">
    <property type="entry name" value="CBP_BcsS"/>
    <property type="match status" value="1"/>
</dbReference>
<feature type="signal peptide" evidence="1">
    <location>
        <begin position="1"/>
        <end position="21"/>
    </location>
</feature>
<evidence type="ECO:0000256" key="1">
    <source>
        <dbReference type="SAM" id="SignalP"/>
    </source>
</evidence>
<dbReference type="Proteomes" id="UP000050863">
    <property type="component" value="Unassembled WGS sequence"/>
</dbReference>
<evidence type="ECO:0000313" key="2">
    <source>
        <dbReference type="EMBL" id="KRQ98713.1"/>
    </source>
</evidence>
<dbReference type="STRING" id="280332.CQ12_37995"/>